<name>A0A7W4VIA4_9HYPH</name>
<dbReference type="RefSeq" id="WP_183447254.1">
    <property type="nucleotide sequence ID" value="NZ_JACHWB010000001.1"/>
</dbReference>
<accession>A0A7W4VIA4</accession>
<evidence type="ECO:0000313" key="1">
    <source>
        <dbReference type="EMBL" id="MBB3017726.1"/>
    </source>
</evidence>
<proteinExistence type="predicted"/>
<dbReference type="EMBL" id="JACHWB010000001">
    <property type="protein sequence ID" value="MBB3017726.1"/>
    <property type="molecule type" value="Genomic_DNA"/>
</dbReference>
<keyword evidence="2" id="KW-1185">Reference proteome</keyword>
<organism evidence="1 2">
    <name type="scientific">Microvirga lupini</name>
    <dbReference type="NCBI Taxonomy" id="420324"/>
    <lineage>
        <taxon>Bacteria</taxon>
        <taxon>Pseudomonadati</taxon>
        <taxon>Pseudomonadota</taxon>
        <taxon>Alphaproteobacteria</taxon>
        <taxon>Hyphomicrobiales</taxon>
        <taxon>Methylobacteriaceae</taxon>
        <taxon>Microvirga</taxon>
    </lineage>
</organism>
<dbReference type="Proteomes" id="UP000532010">
    <property type="component" value="Unassembled WGS sequence"/>
</dbReference>
<comment type="caution">
    <text evidence="1">The sequence shown here is derived from an EMBL/GenBank/DDBJ whole genome shotgun (WGS) entry which is preliminary data.</text>
</comment>
<evidence type="ECO:0000313" key="2">
    <source>
        <dbReference type="Proteomes" id="UP000532010"/>
    </source>
</evidence>
<dbReference type="AlphaFoldDB" id="A0A7W4VIA4"/>
<sequence>MALTANPQGVVTGQFTIPANVSAGSKRVEFKGSGGSHASASFFGQGTFVENVMQKVVNSTTRYYDPLAQTFYLDSLRQVAGLDLYVEAKGTTPIVVHIRETSNGYPAQTILAEASLHPSGITAGAWNRWLFQTPVTLLPNVEYCIVVMCDDAVSSIGIAELGKWSLSSQRWVTSQASNVGVLFSSSNNSTWTAHQDRDMTFRLLAAKYTQAQRVVDLGTVAASGHTDALVLSAPDTPTSETTFSIDLELPDGTVITTGDSQKVTFIPAVTGNIGVKARLSASEHVSTTVFPGTVLALGTVQTTADYVSRAFPAGAPDSDVMVIFDAYLPSGSTVAVSLSGTGAGDTWETIPQDGVALPIGDGLYEYRFKKVDFNKANCKIKLVLNGTNAARPIVRNLRASVT</sequence>
<gene>
    <name evidence="1" type="ORF">FHR70_000766</name>
</gene>
<protein>
    <submittedName>
        <fullName evidence="1">Uncharacterized protein</fullName>
    </submittedName>
</protein>
<reference evidence="1 2" key="1">
    <citation type="submission" date="2020-08" db="EMBL/GenBank/DDBJ databases">
        <title>The Agave Microbiome: Exploring the role of microbial communities in plant adaptations to desert environments.</title>
        <authorList>
            <person name="Partida-Martinez L.P."/>
        </authorList>
    </citation>
    <scope>NUCLEOTIDE SEQUENCE [LARGE SCALE GENOMIC DNA]</scope>
    <source>
        <strain evidence="1 2">AT3.9</strain>
    </source>
</reference>